<keyword evidence="9 13" id="KW-1133">Transmembrane helix</keyword>
<feature type="transmembrane region" description="Helical" evidence="13">
    <location>
        <begin position="280"/>
        <end position="299"/>
    </location>
</feature>
<proteinExistence type="inferred from homology"/>
<feature type="transmembrane region" description="Helical" evidence="13">
    <location>
        <begin position="12"/>
        <end position="34"/>
    </location>
</feature>
<evidence type="ECO:0000313" key="14">
    <source>
        <dbReference type="EMBL" id="GHC59132.1"/>
    </source>
</evidence>
<dbReference type="PIRSF" id="PIRSF006247">
    <property type="entry name" value="TrkH"/>
    <property type="match status" value="1"/>
</dbReference>
<evidence type="ECO:0000256" key="3">
    <source>
        <dbReference type="ARBA" id="ARBA00022448"/>
    </source>
</evidence>
<dbReference type="GO" id="GO:0046872">
    <property type="term" value="F:metal ion binding"/>
    <property type="evidence" value="ECO:0007669"/>
    <property type="project" value="UniProtKB-KW"/>
</dbReference>
<dbReference type="AlphaFoldDB" id="A0A918TU77"/>
<feature type="transmembrane region" description="Helical" evidence="13">
    <location>
        <begin position="185"/>
        <end position="209"/>
    </location>
</feature>
<evidence type="ECO:0000313" key="15">
    <source>
        <dbReference type="Proteomes" id="UP000644507"/>
    </source>
</evidence>
<reference evidence="14" key="2">
    <citation type="submission" date="2020-09" db="EMBL/GenBank/DDBJ databases">
        <authorList>
            <person name="Sun Q."/>
            <person name="Kim S."/>
        </authorList>
    </citation>
    <scope>NUCLEOTIDE SEQUENCE</scope>
    <source>
        <strain evidence="14">KCTC 12988</strain>
    </source>
</reference>
<keyword evidence="8 12" id="KW-0630">Potassium</keyword>
<gene>
    <name evidence="14" type="ORF">GCM10007100_27770</name>
</gene>
<dbReference type="GO" id="GO:0015379">
    <property type="term" value="F:potassium:chloride symporter activity"/>
    <property type="evidence" value="ECO:0007669"/>
    <property type="project" value="InterPro"/>
</dbReference>
<keyword evidence="3" id="KW-0813">Transport</keyword>
<feature type="binding site" evidence="12">
    <location>
        <position position="113"/>
    </location>
    <ligand>
        <name>K(+)</name>
        <dbReference type="ChEBI" id="CHEBI:29103"/>
    </ligand>
</feature>
<comment type="subcellular location">
    <subcellularLocation>
        <location evidence="1">Cell inner membrane</location>
        <topology evidence="1">Multi-pass membrane protein</topology>
    </subcellularLocation>
</comment>
<evidence type="ECO:0000256" key="11">
    <source>
        <dbReference type="ARBA" id="ARBA00023136"/>
    </source>
</evidence>
<dbReference type="Proteomes" id="UP000644507">
    <property type="component" value="Unassembled WGS sequence"/>
</dbReference>
<keyword evidence="10" id="KW-0406">Ion transport</keyword>
<dbReference type="RefSeq" id="WP_189570943.1">
    <property type="nucleotide sequence ID" value="NZ_BMXI01000012.1"/>
</dbReference>
<dbReference type="InterPro" id="IPR003445">
    <property type="entry name" value="Cat_transpt"/>
</dbReference>
<sequence length="493" mass="53651">MNYKLLARVLGLLLMMESLALLVCFLFAVFDVGIGDSSSFALGTATSTALLFGLLLVFFGRGKYDRIPRREGVLIVGVGWLASGVIGSIPFLLAEPGLTVAGAFFESVSGLTTTGSTVIADLSEWPRGILLWRSISQWLGGLGILVLFVALLSSLGAGTKSLFRNESSFEAAEVSNAKIRDTALLLWKIYLALTLVCLFGLKALGMSWFDAVSHAMTCLSTGGFSNHNESIGYFSGWRTGLAIEMWLTLFMLLGSISFLVYVVIIQRNWKRLRNEEEGKWYLILIVLSVIGIVAIKYVLGGRELGESFRGAIFTVVSIVSSTGYGTADFEQWPVGTHFIILGLMLMGGCAGSTAGGAKVSRVILLVRSVHQEIIQAFRPHQVFRLHVNGNSINDQSRAQTVLFVALFWFIAIVSMMVVAILETAHGVDFETTVAAVLTTLSNIGPGFGDVGPTDNFSHLRQPTQIYLALLMVMGRLEIFAFLVLFVPAAWRKF</sequence>
<feature type="transmembrane region" description="Helical" evidence="13">
    <location>
        <begin position="338"/>
        <end position="357"/>
    </location>
</feature>
<organism evidence="14 15">
    <name type="scientific">Roseibacillus persicicus</name>
    <dbReference type="NCBI Taxonomy" id="454148"/>
    <lineage>
        <taxon>Bacteria</taxon>
        <taxon>Pseudomonadati</taxon>
        <taxon>Verrucomicrobiota</taxon>
        <taxon>Verrucomicrobiia</taxon>
        <taxon>Verrucomicrobiales</taxon>
        <taxon>Verrucomicrobiaceae</taxon>
        <taxon>Roseibacillus</taxon>
    </lineage>
</organism>
<feature type="binding site" evidence="12">
    <location>
        <position position="322"/>
    </location>
    <ligand>
        <name>K(+)</name>
        <dbReference type="ChEBI" id="CHEBI:29103"/>
    </ligand>
</feature>
<accession>A0A918TU77</accession>
<feature type="transmembrane region" description="Helical" evidence="13">
    <location>
        <begin position="135"/>
        <end position="157"/>
    </location>
</feature>
<keyword evidence="7 13" id="KW-0812">Transmembrane</keyword>
<evidence type="ECO:0000256" key="9">
    <source>
        <dbReference type="ARBA" id="ARBA00022989"/>
    </source>
</evidence>
<evidence type="ECO:0000256" key="2">
    <source>
        <dbReference type="ARBA" id="ARBA00009137"/>
    </source>
</evidence>
<evidence type="ECO:0000256" key="7">
    <source>
        <dbReference type="ARBA" id="ARBA00022692"/>
    </source>
</evidence>
<evidence type="ECO:0000256" key="5">
    <source>
        <dbReference type="ARBA" id="ARBA00022519"/>
    </source>
</evidence>
<dbReference type="PANTHER" id="PTHR32024">
    <property type="entry name" value="TRK SYSTEM POTASSIUM UPTAKE PROTEIN TRKG-RELATED"/>
    <property type="match status" value="1"/>
</dbReference>
<keyword evidence="11 13" id="KW-0472">Membrane</keyword>
<feature type="transmembrane region" description="Helical" evidence="13">
    <location>
        <begin position="40"/>
        <end position="60"/>
    </location>
</feature>
<evidence type="ECO:0000256" key="12">
    <source>
        <dbReference type="PIRSR" id="PIRSR006247-1"/>
    </source>
</evidence>
<comment type="caution">
    <text evidence="14">The sequence shown here is derived from an EMBL/GenBank/DDBJ whole genome shotgun (WGS) entry which is preliminary data.</text>
</comment>
<evidence type="ECO:0000256" key="13">
    <source>
        <dbReference type="SAM" id="Phobius"/>
    </source>
</evidence>
<evidence type="ECO:0000256" key="10">
    <source>
        <dbReference type="ARBA" id="ARBA00023065"/>
    </source>
</evidence>
<keyword evidence="4" id="KW-1003">Cell membrane</keyword>
<comment type="similarity">
    <text evidence="2">Belongs to the TrkH potassium transport family.</text>
</comment>
<feature type="binding site" evidence="12">
    <location>
        <position position="114"/>
    </location>
    <ligand>
        <name>K(+)</name>
        <dbReference type="ChEBI" id="CHEBI:29103"/>
    </ligand>
</feature>
<feature type="transmembrane region" description="Helical" evidence="13">
    <location>
        <begin position="465"/>
        <end position="490"/>
    </location>
</feature>
<dbReference type="InterPro" id="IPR004772">
    <property type="entry name" value="TrkH"/>
</dbReference>
<keyword evidence="6" id="KW-0633">Potassium transport</keyword>
<feature type="binding site" evidence="12">
    <location>
        <position position="442"/>
    </location>
    <ligand>
        <name>K(+)</name>
        <dbReference type="ChEBI" id="CHEBI:29103"/>
    </ligand>
</feature>
<dbReference type="EMBL" id="BMXI01000012">
    <property type="protein sequence ID" value="GHC59132.1"/>
    <property type="molecule type" value="Genomic_DNA"/>
</dbReference>
<evidence type="ECO:0000256" key="4">
    <source>
        <dbReference type="ARBA" id="ARBA00022475"/>
    </source>
</evidence>
<reference evidence="14" key="1">
    <citation type="journal article" date="2014" name="Int. J. Syst. Evol. Microbiol.">
        <title>Complete genome sequence of Corynebacterium casei LMG S-19264T (=DSM 44701T), isolated from a smear-ripened cheese.</title>
        <authorList>
            <consortium name="US DOE Joint Genome Institute (JGI-PGF)"/>
            <person name="Walter F."/>
            <person name="Albersmeier A."/>
            <person name="Kalinowski J."/>
            <person name="Ruckert C."/>
        </authorList>
    </citation>
    <scope>NUCLEOTIDE SEQUENCE</scope>
    <source>
        <strain evidence="14">KCTC 12988</strain>
    </source>
</reference>
<feature type="transmembrane region" description="Helical" evidence="13">
    <location>
        <begin position="401"/>
        <end position="421"/>
    </location>
</feature>
<keyword evidence="5" id="KW-0997">Cell inner membrane</keyword>
<evidence type="ECO:0000256" key="8">
    <source>
        <dbReference type="ARBA" id="ARBA00022958"/>
    </source>
</evidence>
<protein>
    <submittedName>
        <fullName evidence="14">Trk system potassium transporter TrkH</fullName>
    </submittedName>
</protein>
<name>A0A918TU77_9BACT</name>
<keyword evidence="12" id="KW-0479">Metal-binding</keyword>
<feature type="binding site" evidence="12">
    <location>
        <position position="222"/>
    </location>
    <ligand>
        <name>K(+)</name>
        <dbReference type="ChEBI" id="CHEBI:29103"/>
    </ligand>
</feature>
<dbReference type="GO" id="GO:0005886">
    <property type="term" value="C:plasma membrane"/>
    <property type="evidence" value="ECO:0007669"/>
    <property type="project" value="UniProtKB-SubCell"/>
</dbReference>
<evidence type="ECO:0000256" key="6">
    <source>
        <dbReference type="ARBA" id="ARBA00022538"/>
    </source>
</evidence>
<dbReference type="PANTHER" id="PTHR32024:SF2">
    <property type="entry name" value="TRK SYSTEM POTASSIUM UPTAKE PROTEIN TRKG-RELATED"/>
    <property type="match status" value="1"/>
</dbReference>
<evidence type="ECO:0000256" key="1">
    <source>
        <dbReference type="ARBA" id="ARBA00004429"/>
    </source>
</evidence>
<keyword evidence="15" id="KW-1185">Reference proteome</keyword>
<feature type="transmembrane region" description="Helical" evidence="13">
    <location>
        <begin position="72"/>
        <end position="93"/>
    </location>
</feature>
<feature type="transmembrane region" description="Helical" evidence="13">
    <location>
        <begin position="245"/>
        <end position="264"/>
    </location>
</feature>
<dbReference type="Pfam" id="PF02386">
    <property type="entry name" value="TrkH"/>
    <property type="match status" value="1"/>
</dbReference>